<feature type="signal peptide" evidence="2">
    <location>
        <begin position="1"/>
        <end position="20"/>
    </location>
</feature>
<dbReference type="InterPro" id="IPR046111">
    <property type="entry name" value="DUF6048"/>
</dbReference>
<feature type="region of interest" description="Disordered" evidence="1">
    <location>
        <begin position="26"/>
        <end position="51"/>
    </location>
</feature>
<evidence type="ECO:0000256" key="1">
    <source>
        <dbReference type="SAM" id="MobiDB-lite"/>
    </source>
</evidence>
<reference evidence="3 4" key="1">
    <citation type="submission" date="2019-02" db="EMBL/GenBank/DDBJ databases">
        <title>Isolation and identification of novel species under the genus Muribaculum.</title>
        <authorList>
            <person name="Miyake S."/>
            <person name="Ding Y."/>
            <person name="Low A."/>
            <person name="Soh M."/>
            <person name="Seedorf H."/>
        </authorList>
    </citation>
    <scope>NUCLEOTIDE SEQUENCE [LARGE SCALE GENOMIC DNA]</scope>
    <source>
        <strain evidence="3 4">TLL-A4</strain>
    </source>
</reference>
<dbReference type="KEGG" id="mgod:E7746_11620"/>
<accession>A0A4P7VQD6</accession>
<organism evidence="3 4">
    <name type="scientific">Muribaculum gordoncarteri</name>
    <dbReference type="NCBI Taxonomy" id="2530390"/>
    <lineage>
        <taxon>Bacteria</taxon>
        <taxon>Pseudomonadati</taxon>
        <taxon>Bacteroidota</taxon>
        <taxon>Bacteroidia</taxon>
        <taxon>Bacteroidales</taxon>
        <taxon>Muribaculaceae</taxon>
        <taxon>Muribaculum</taxon>
    </lineage>
</organism>
<keyword evidence="2" id="KW-0732">Signal</keyword>
<evidence type="ECO:0000313" key="3">
    <source>
        <dbReference type="EMBL" id="QCD36487.1"/>
    </source>
</evidence>
<feature type="chain" id="PRO_5021008242" description="Outer membrane protein beta-barrel domain-containing protein" evidence="2">
    <location>
        <begin position="21"/>
        <end position="292"/>
    </location>
</feature>
<dbReference type="Proteomes" id="UP000297031">
    <property type="component" value="Chromosome"/>
</dbReference>
<dbReference type="AlphaFoldDB" id="A0A4P7VQD6"/>
<dbReference type="OrthoDB" id="1082206at2"/>
<dbReference type="RefSeq" id="WP_136410909.1">
    <property type="nucleotide sequence ID" value="NZ_CP039393.1"/>
</dbReference>
<proteinExistence type="predicted"/>
<dbReference type="EMBL" id="CP039393">
    <property type="protein sequence ID" value="QCD36487.1"/>
    <property type="molecule type" value="Genomic_DNA"/>
</dbReference>
<evidence type="ECO:0008006" key="5">
    <source>
        <dbReference type="Google" id="ProtNLM"/>
    </source>
</evidence>
<dbReference type="Pfam" id="PF19515">
    <property type="entry name" value="DUF6048"/>
    <property type="match status" value="1"/>
</dbReference>
<name>A0A4P7VQD6_9BACT</name>
<sequence length="292" mass="32816">MMLRRCIILLLSLVALTVTAQRRVTPVENPDNKSKNSNENTKVTKPGERPASVIEMQDMEGHTILVDTILGVEYHDTILTTAPKLIYPKFHAVTVGVNLWDPLMRCFGQQYGGVGFWGELSLHNWIKPVVEAGVGTANYTPDDGNYKYKSSIAPFFKIGVNYNFLYNSNPDYSVYAGLRYGITNFSYEVTDVIVDQGYWGDNEVINIPSQRTTAGYFEFMVGIRVMIYKNFSLGWDLRFHKIAHQGTHLYGDPWYIPGYGTKGSSFSGSFSLSYTLPLRKPEPPVLPPGADE</sequence>
<gene>
    <name evidence="3" type="ORF">E7746_11620</name>
</gene>
<evidence type="ECO:0000313" key="4">
    <source>
        <dbReference type="Proteomes" id="UP000297031"/>
    </source>
</evidence>
<keyword evidence="4" id="KW-1185">Reference proteome</keyword>
<protein>
    <recommendedName>
        <fullName evidence="5">Outer membrane protein beta-barrel domain-containing protein</fullName>
    </recommendedName>
</protein>
<evidence type="ECO:0000256" key="2">
    <source>
        <dbReference type="SAM" id="SignalP"/>
    </source>
</evidence>